<dbReference type="AlphaFoldDB" id="A0A839XQ20"/>
<dbReference type="Pfam" id="PF03372">
    <property type="entry name" value="Exo_endo_phos"/>
    <property type="match status" value="1"/>
</dbReference>
<dbReference type="GO" id="GO:0004527">
    <property type="term" value="F:exonuclease activity"/>
    <property type="evidence" value="ECO:0007669"/>
    <property type="project" value="UniProtKB-KW"/>
</dbReference>
<sequence>MLRITTANLRDIYDPDRPDEERWARVEAMLDTIQPDVLAVQELIAREPDKRDGAADALRKLGSALGMSCEVDGEPVVAVGGGIHHVAVLWRSDRISAVPGTVQRLERSPAGMWHSCVAVDLDVNGHAIRIGSTHLSPFDGLSRAQDARQVHRAMARTAGPCGLVGGDWNSLSSDVQFDPDPYAPAIEAGRTWDPDWAYQYRADGELDRDAARWLEGPGGMRDCVMLAGGDWAPTVGHVPDAHPPRRIDRWLATPAMPAAAITDVQVAPLDLVGDASDHRPVVVTVDEARLP</sequence>
<proteinExistence type="predicted"/>
<reference evidence="2 3" key="1">
    <citation type="submission" date="2020-08" db="EMBL/GenBank/DDBJ databases">
        <title>Sequencing the genomes of 1000 actinobacteria strains.</title>
        <authorList>
            <person name="Klenk H.-P."/>
        </authorList>
    </citation>
    <scope>NUCLEOTIDE SEQUENCE [LARGE SCALE GENOMIC DNA]</scope>
    <source>
        <strain evidence="2 3">DSM 45267</strain>
    </source>
</reference>
<evidence type="ECO:0000259" key="1">
    <source>
        <dbReference type="Pfam" id="PF03372"/>
    </source>
</evidence>
<gene>
    <name evidence="2" type="ORF">FB384_004881</name>
</gene>
<name>A0A839XQ20_9PSEU</name>
<dbReference type="InterPro" id="IPR036691">
    <property type="entry name" value="Endo/exonu/phosph_ase_sf"/>
</dbReference>
<keyword evidence="2" id="KW-0269">Exonuclease</keyword>
<feature type="domain" description="Endonuclease/exonuclease/phosphatase" evidence="1">
    <location>
        <begin position="25"/>
        <end position="278"/>
    </location>
</feature>
<evidence type="ECO:0000313" key="3">
    <source>
        <dbReference type="Proteomes" id="UP000564573"/>
    </source>
</evidence>
<keyword evidence="2" id="KW-0255">Endonuclease</keyword>
<dbReference type="GO" id="GO:0004519">
    <property type="term" value="F:endonuclease activity"/>
    <property type="evidence" value="ECO:0007669"/>
    <property type="project" value="UniProtKB-KW"/>
</dbReference>
<accession>A0A839XQ20</accession>
<dbReference type="RefSeq" id="WP_183787122.1">
    <property type="nucleotide sequence ID" value="NZ_JACIBS010000009.1"/>
</dbReference>
<comment type="caution">
    <text evidence="2">The sequence shown here is derived from an EMBL/GenBank/DDBJ whole genome shotgun (WGS) entry which is preliminary data.</text>
</comment>
<dbReference type="EMBL" id="JACIBS010000009">
    <property type="protein sequence ID" value="MBB3665922.1"/>
    <property type="molecule type" value="Genomic_DNA"/>
</dbReference>
<organism evidence="2 3">
    <name type="scientific">Prauserella sediminis</name>
    <dbReference type="NCBI Taxonomy" id="577680"/>
    <lineage>
        <taxon>Bacteria</taxon>
        <taxon>Bacillati</taxon>
        <taxon>Actinomycetota</taxon>
        <taxon>Actinomycetes</taxon>
        <taxon>Pseudonocardiales</taxon>
        <taxon>Pseudonocardiaceae</taxon>
        <taxon>Prauserella</taxon>
        <taxon>Prauserella salsuginis group</taxon>
    </lineage>
</organism>
<evidence type="ECO:0000313" key="2">
    <source>
        <dbReference type="EMBL" id="MBB3665922.1"/>
    </source>
</evidence>
<dbReference type="Proteomes" id="UP000564573">
    <property type="component" value="Unassembled WGS sequence"/>
</dbReference>
<dbReference type="SUPFAM" id="SSF56219">
    <property type="entry name" value="DNase I-like"/>
    <property type="match status" value="1"/>
</dbReference>
<protein>
    <submittedName>
        <fullName evidence="2">Endonuclease/exonuclease/phosphatase family metal-dependent hydrolase</fullName>
    </submittedName>
</protein>
<dbReference type="InterPro" id="IPR005135">
    <property type="entry name" value="Endo/exonuclease/phosphatase"/>
</dbReference>
<keyword evidence="2" id="KW-0540">Nuclease</keyword>
<keyword evidence="3" id="KW-1185">Reference proteome</keyword>
<keyword evidence="2" id="KW-0378">Hydrolase</keyword>
<dbReference type="Gene3D" id="3.60.10.10">
    <property type="entry name" value="Endonuclease/exonuclease/phosphatase"/>
    <property type="match status" value="1"/>
</dbReference>